<comment type="caution">
    <text evidence="2">The sequence shown here is derived from an EMBL/GenBank/DDBJ whole genome shotgun (WGS) entry which is preliminary data.</text>
</comment>
<evidence type="ECO:0000313" key="2">
    <source>
        <dbReference type="EMBL" id="KAF5748249.1"/>
    </source>
</evidence>
<dbReference type="Proteomes" id="UP000593562">
    <property type="component" value="Unassembled WGS sequence"/>
</dbReference>
<feature type="transmembrane region" description="Helical" evidence="1">
    <location>
        <begin position="143"/>
        <end position="165"/>
    </location>
</feature>
<organism evidence="2 3">
    <name type="scientific">Tripterygium wilfordii</name>
    <name type="common">Thunder God vine</name>
    <dbReference type="NCBI Taxonomy" id="458696"/>
    <lineage>
        <taxon>Eukaryota</taxon>
        <taxon>Viridiplantae</taxon>
        <taxon>Streptophyta</taxon>
        <taxon>Embryophyta</taxon>
        <taxon>Tracheophyta</taxon>
        <taxon>Spermatophyta</taxon>
        <taxon>Magnoliopsida</taxon>
        <taxon>eudicotyledons</taxon>
        <taxon>Gunneridae</taxon>
        <taxon>Pentapetalae</taxon>
        <taxon>rosids</taxon>
        <taxon>fabids</taxon>
        <taxon>Celastrales</taxon>
        <taxon>Celastraceae</taxon>
        <taxon>Tripterygium</taxon>
    </lineage>
</organism>
<keyword evidence="1" id="KW-0472">Membrane</keyword>
<keyword evidence="1" id="KW-1133">Transmembrane helix</keyword>
<protein>
    <submittedName>
        <fullName evidence="2">Tetraspanin-19-like isoform X1</fullName>
    </submittedName>
</protein>
<feature type="transmembrane region" description="Helical" evidence="1">
    <location>
        <begin position="12"/>
        <end position="33"/>
    </location>
</feature>
<feature type="transmembrane region" description="Helical" evidence="1">
    <location>
        <begin position="83"/>
        <end position="109"/>
    </location>
</feature>
<accession>A0A7J7DPP1</accession>
<keyword evidence="1" id="KW-0812">Transmembrane</keyword>
<sequence length="232" mass="26487">MTKCSRCWLHDSIRIVNLIINLLGVAMIIYCLWLQKKWMEGVAELPQSTSIPKLWFINASLGVGITVCLSAICGHMVANCISNYALCAYIFAICSSLLLEVAVIVAIFFKIDWRKEIPKYIDEHHYEFRSFVIFHLEMCRFTVIFMLLPQIYVTVLASILCAIGIEPFDQHVASAIPDFTHSFLVPNSSALHVSAQTCRGCEILRGRTHRRRSFISVVESWLTMILQRRNTV</sequence>
<feature type="transmembrane region" description="Helical" evidence="1">
    <location>
        <begin position="54"/>
        <end position="77"/>
    </location>
</feature>
<dbReference type="OrthoDB" id="1894372at2759"/>
<proteinExistence type="predicted"/>
<dbReference type="EMBL" id="JAAARO010000004">
    <property type="protein sequence ID" value="KAF5748249.1"/>
    <property type="molecule type" value="Genomic_DNA"/>
</dbReference>
<evidence type="ECO:0000313" key="3">
    <source>
        <dbReference type="Proteomes" id="UP000593562"/>
    </source>
</evidence>
<name>A0A7J7DPP1_TRIWF</name>
<dbReference type="AlphaFoldDB" id="A0A7J7DPP1"/>
<keyword evidence="3" id="KW-1185">Reference proteome</keyword>
<gene>
    <name evidence="2" type="ORF">HS088_TW04G00201</name>
</gene>
<reference evidence="2 3" key="1">
    <citation type="journal article" date="2020" name="Nat. Commun.">
        <title>Genome of Tripterygium wilfordii and identification of cytochrome P450 involved in triptolide biosynthesis.</title>
        <authorList>
            <person name="Tu L."/>
            <person name="Su P."/>
            <person name="Zhang Z."/>
            <person name="Gao L."/>
            <person name="Wang J."/>
            <person name="Hu T."/>
            <person name="Zhou J."/>
            <person name="Zhang Y."/>
            <person name="Zhao Y."/>
            <person name="Liu Y."/>
            <person name="Song Y."/>
            <person name="Tong Y."/>
            <person name="Lu Y."/>
            <person name="Yang J."/>
            <person name="Xu C."/>
            <person name="Jia M."/>
            <person name="Peters R.J."/>
            <person name="Huang L."/>
            <person name="Gao W."/>
        </authorList>
    </citation>
    <scope>NUCLEOTIDE SEQUENCE [LARGE SCALE GENOMIC DNA]</scope>
    <source>
        <strain evidence="3">cv. XIE 37</strain>
        <tissue evidence="2">Leaf</tissue>
    </source>
</reference>
<dbReference type="InParanoid" id="A0A7J7DPP1"/>
<evidence type="ECO:0000256" key="1">
    <source>
        <dbReference type="SAM" id="Phobius"/>
    </source>
</evidence>